<dbReference type="Gene3D" id="3.90.1670.10">
    <property type="entry name" value="FdhE-like domain"/>
    <property type="match status" value="1"/>
</dbReference>
<dbReference type="SUPFAM" id="SSF144020">
    <property type="entry name" value="FdhE-like"/>
    <property type="match status" value="1"/>
</dbReference>
<dbReference type="AlphaFoldDB" id="A0A5J4L5K1"/>
<dbReference type="PANTHER" id="PTHR37689:SF1">
    <property type="entry name" value="PROTEIN FDHE"/>
    <property type="match status" value="1"/>
</dbReference>
<dbReference type="InterPro" id="IPR006452">
    <property type="entry name" value="Formate_DH_accessory"/>
</dbReference>
<sequence>MRGSINKIVEKMPHLKDTMRLYEKVEEFNNTIRDLNDGITLTGSAYSSDLIDPVFEAFSSIFDVPLVNLDALREAMKLGHIDFTRLPMNELPSFFLPYHEDELASILFLISRPYFLQLKDLFKDDDKFGEDGRCPVCSAKPSLASIEGENRRRIFCSFCGTSGHFKRIGCPVCLNADTSKLNIIMIEDEKNFRIDTCDACGSYIKTIEAGLMNELNPDISDLISLHLDIIAQDKGYRRNSPNPLGMKRILNT</sequence>
<dbReference type="CDD" id="cd16341">
    <property type="entry name" value="FdhE"/>
    <property type="match status" value="1"/>
</dbReference>
<name>A0A5J4L5K1_9ZZZZ</name>
<dbReference type="EMBL" id="BLAB01000001">
    <property type="protein sequence ID" value="GER94532.1"/>
    <property type="molecule type" value="Genomic_DNA"/>
</dbReference>
<reference evidence="3" key="1">
    <citation type="submission" date="2019-10" db="EMBL/GenBank/DDBJ databases">
        <title>Metagenomic sequencing of thiosulfate-disproportionating enrichment culture.</title>
        <authorList>
            <person name="Umezawa K."/>
            <person name="Kojima H."/>
            <person name="Fukui M."/>
        </authorList>
    </citation>
    <scope>NUCLEOTIDE SEQUENCE</scope>
    <source>
        <strain evidence="3">45J</strain>
    </source>
</reference>
<comment type="caution">
    <text evidence="3">The sequence shown here is derived from an EMBL/GenBank/DDBJ whole genome shotgun (WGS) entry which is preliminary data.</text>
</comment>
<protein>
    <submittedName>
        <fullName evidence="3">Formate dehydrogenase accessory protein FdhE</fullName>
    </submittedName>
</protein>
<dbReference type="InterPro" id="IPR024064">
    <property type="entry name" value="FdhE-like_sf"/>
</dbReference>
<evidence type="ECO:0000259" key="2">
    <source>
        <dbReference type="Pfam" id="PF24860"/>
    </source>
</evidence>
<dbReference type="GO" id="GO:0051604">
    <property type="term" value="P:protein maturation"/>
    <property type="evidence" value="ECO:0007669"/>
    <property type="project" value="TreeGrafter"/>
</dbReference>
<feature type="domain" description="FdhE C-terminal" evidence="2">
    <location>
        <begin position="177"/>
        <end position="244"/>
    </location>
</feature>
<keyword evidence="1" id="KW-0963">Cytoplasm</keyword>
<evidence type="ECO:0000313" key="3">
    <source>
        <dbReference type="EMBL" id="GER94532.1"/>
    </source>
</evidence>
<accession>A0A5J4L5K1</accession>
<dbReference type="PANTHER" id="PTHR37689">
    <property type="entry name" value="PROTEIN FDHE"/>
    <property type="match status" value="1"/>
</dbReference>
<evidence type="ECO:0000256" key="1">
    <source>
        <dbReference type="ARBA" id="ARBA00022490"/>
    </source>
</evidence>
<dbReference type="InterPro" id="IPR056796">
    <property type="entry name" value="FdhE_C"/>
</dbReference>
<organism evidence="3">
    <name type="scientific">hot springs metagenome</name>
    <dbReference type="NCBI Taxonomy" id="433727"/>
    <lineage>
        <taxon>unclassified sequences</taxon>
        <taxon>metagenomes</taxon>
        <taxon>ecological metagenomes</taxon>
    </lineage>
</organism>
<dbReference type="GO" id="GO:0005829">
    <property type="term" value="C:cytosol"/>
    <property type="evidence" value="ECO:0007669"/>
    <property type="project" value="TreeGrafter"/>
</dbReference>
<dbReference type="GO" id="GO:0008199">
    <property type="term" value="F:ferric iron binding"/>
    <property type="evidence" value="ECO:0007669"/>
    <property type="project" value="TreeGrafter"/>
</dbReference>
<proteinExistence type="predicted"/>
<dbReference type="Pfam" id="PF24860">
    <property type="entry name" value="FdhE_C"/>
    <property type="match status" value="1"/>
</dbReference>
<gene>
    <name evidence="3" type="ORF">A45J_2295</name>
</gene>